<protein>
    <submittedName>
        <fullName evidence="1">Uncharacterized protein</fullName>
    </submittedName>
</protein>
<accession>A0AB39VBX6</accession>
<dbReference type="PROSITE" id="PS51257">
    <property type="entry name" value="PROKAR_LIPOPROTEIN"/>
    <property type="match status" value="1"/>
</dbReference>
<dbReference type="RefSeq" id="WP_369713678.1">
    <property type="nucleotide sequence ID" value="NZ_CP165646.1"/>
</dbReference>
<dbReference type="KEGG" id="lmes:AB8B23_04725"/>
<proteinExistence type="predicted"/>
<name>A0AB39VBX6_9FUSO</name>
<gene>
    <name evidence="1" type="ORF">AB8B23_04725</name>
</gene>
<dbReference type="EMBL" id="CP165646">
    <property type="protein sequence ID" value="XDU65464.1"/>
    <property type="molecule type" value="Genomic_DNA"/>
</dbReference>
<organism evidence="1">
    <name type="scientific">Leptotrichia mesophila</name>
    <dbReference type="NCBI Taxonomy" id="3239303"/>
    <lineage>
        <taxon>Bacteria</taxon>
        <taxon>Fusobacteriati</taxon>
        <taxon>Fusobacteriota</taxon>
        <taxon>Fusobacteriia</taxon>
        <taxon>Fusobacteriales</taxon>
        <taxon>Leptotrichiaceae</taxon>
        <taxon>Leptotrichia</taxon>
    </lineage>
</organism>
<reference evidence="1" key="1">
    <citation type="submission" date="2024-07" db="EMBL/GenBank/DDBJ databases">
        <authorList>
            <person name="Li X.-J."/>
            <person name="Wang X."/>
        </authorList>
    </citation>
    <scope>NUCLEOTIDE SEQUENCE</scope>
    <source>
        <strain evidence="1">HSP-342</strain>
    </source>
</reference>
<evidence type="ECO:0000313" key="1">
    <source>
        <dbReference type="EMBL" id="XDU65464.1"/>
    </source>
</evidence>
<dbReference type="AlphaFoldDB" id="A0AB39VBX6"/>
<sequence length="53" mass="6356">MKKIIILVILTAMIMSCSELARMEEEYQQDLRERGIRCRYNYKGELQHCGYIN</sequence>